<dbReference type="InterPro" id="IPR001296">
    <property type="entry name" value="Glyco_trans_1"/>
</dbReference>
<dbReference type="RefSeq" id="WP_202244584.1">
    <property type="nucleotide sequence ID" value="NZ_JAESIY010000006.1"/>
</dbReference>
<evidence type="ECO:0000259" key="1">
    <source>
        <dbReference type="Pfam" id="PF00534"/>
    </source>
</evidence>
<dbReference type="PANTHER" id="PTHR45947:SF3">
    <property type="entry name" value="SULFOQUINOVOSYL TRANSFERASE SQD2"/>
    <property type="match status" value="1"/>
</dbReference>
<dbReference type="EMBL" id="JAESIY010000006">
    <property type="protein sequence ID" value="MBL3656786.1"/>
    <property type="molecule type" value="Genomic_DNA"/>
</dbReference>
<comment type="caution">
    <text evidence="2">The sequence shown here is derived from an EMBL/GenBank/DDBJ whole genome shotgun (WGS) entry which is preliminary data.</text>
</comment>
<dbReference type="AlphaFoldDB" id="A0A937K0V7"/>
<dbReference type="Gene3D" id="3.40.50.2000">
    <property type="entry name" value="Glycogen Phosphorylase B"/>
    <property type="match status" value="1"/>
</dbReference>
<gene>
    <name evidence="2" type="ORF">JL102_11635</name>
</gene>
<evidence type="ECO:0000313" key="3">
    <source>
        <dbReference type="Proteomes" id="UP000659388"/>
    </source>
</evidence>
<keyword evidence="3" id="KW-1185">Reference proteome</keyword>
<sequence>MKTILITAYAVNPYKGSEDGMGWNGILQVARHNHVIAVTRKNNRPDIEKYIKENECCIKDLNSISFLYYDWPKWTRWWKKGPLLSMIYFYMWQLGMPLFLWRKKAKFDVAHNFNFHNDWSPSFLWLLSKPFVWGPIGHHPKIPKEHLLKYGKSYYLKDRILWVVKNIFWHLDPFLWITKKKAIKILCMNSSVAQKLKLNEFKYEIIPSVAVENPVILSSEHKNKFTVMMAARMVPLKGFDVTIKAFSAFKNSLPVEDQEKVNLLLIGSGPQKEKLMKLSDMLDLKDNCTFISWINRDALLKLYQKASVFLFPSHEGAGMVVAEALSFGVPVLCYDNYGPGELVPLSSSLKVTMNGYDSEVDAYRTKLLELYYSSSLMNSESKMAKEHFNNWLHWNVRGNQYKNIYQDLFTYEQNISHSFA</sequence>
<dbReference type="Pfam" id="PF00534">
    <property type="entry name" value="Glycos_transf_1"/>
    <property type="match status" value="1"/>
</dbReference>
<name>A0A937K0V7_9BACT</name>
<accession>A0A937K0V7</accession>
<dbReference type="InterPro" id="IPR050194">
    <property type="entry name" value="Glycosyltransferase_grp1"/>
</dbReference>
<reference evidence="2" key="1">
    <citation type="submission" date="2021-01" db="EMBL/GenBank/DDBJ databases">
        <title>Fulvivirga kasyanovii gen. nov., sp nov., a novel member of the phylum Bacteroidetes isolated from seawater in a mussel farm.</title>
        <authorList>
            <person name="Zhao L.-H."/>
            <person name="Wang Z.-J."/>
        </authorList>
    </citation>
    <scope>NUCLEOTIDE SEQUENCE</scope>
    <source>
        <strain evidence="2">2943</strain>
    </source>
</reference>
<protein>
    <submittedName>
        <fullName evidence="2">Glycosyltransferase</fullName>
    </submittedName>
</protein>
<dbReference type="Proteomes" id="UP000659388">
    <property type="component" value="Unassembled WGS sequence"/>
</dbReference>
<dbReference type="CDD" id="cd03801">
    <property type="entry name" value="GT4_PimA-like"/>
    <property type="match status" value="1"/>
</dbReference>
<organism evidence="2 3">
    <name type="scientific">Fulvivirga sediminis</name>
    <dbReference type="NCBI Taxonomy" id="2803949"/>
    <lineage>
        <taxon>Bacteria</taxon>
        <taxon>Pseudomonadati</taxon>
        <taxon>Bacteroidota</taxon>
        <taxon>Cytophagia</taxon>
        <taxon>Cytophagales</taxon>
        <taxon>Fulvivirgaceae</taxon>
        <taxon>Fulvivirga</taxon>
    </lineage>
</organism>
<dbReference type="PANTHER" id="PTHR45947">
    <property type="entry name" value="SULFOQUINOVOSYL TRANSFERASE SQD2"/>
    <property type="match status" value="1"/>
</dbReference>
<feature type="domain" description="Glycosyl transferase family 1" evidence="1">
    <location>
        <begin position="221"/>
        <end position="343"/>
    </location>
</feature>
<evidence type="ECO:0000313" key="2">
    <source>
        <dbReference type="EMBL" id="MBL3656786.1"/>
    </source>
</evidence>
<proteinExistence type="predicted"/>
<dbReference type="GO" id="GO:0016757">
    <property type="term" value="F:glycosyltransferase activity"/>
    <property type="evidence" value="ECO:0007669"/>
    <property type="project" value="InterPro"/>
</dbReference>
<dbReference type="SUPFAM" id="SSF53756">
    <property type="entry name" value="UDP-Glycosyltransferase/glycogen phosphorylase"/>
    <property type="match status" value="1"/>
</dbReference>